<proteinExistence type="predicted"/>
<sequence>MRPPPDPAFLYPDVMASGSLAATLRNVAAGCLAALPDDALAPAGPLHAAVSAAVPHRAPLSVSAWARVRRWSVRGTEPYQGMCLVDGWTHDLAEVARAARAWRDGVPLEGIGRAAPFVHLTGRFEVPDSDPARLAASEWQHLRREAYELEYDWREPYRALVEAAHASPVLRALYPFTSHWVLRFSTTTRPRLTLVGPCLTANADGTYGVGTGMLAPDLGLFATAPEAVACAVRQLPSGLGPVAPGE</sequence>
<dbReference type="Pfam" id="PF19692">
    <property type="entry name" value="DUF6193"/>
    <property type="match status" value="1"/>
</dbReference>
<evidence type="ECO:0000313" key="1">
    <source>
        <dbReference type="EMBL" id="QRF02336.1"/>
    </source>
</evidence>
<accession>A0ABX7EBW2</accession>
<gene>
    <name evidence="1" type="ORF">G9U55_09110</name>
</gene>
<name>A0ABX7EBW2_9ACTN</name>
<dbReference type="Proteomes" id="UP000596311">
    <property type="component" value="Chromosome"/>
</dbReference>
<evidence type="ECO:0000313" key="2">
    <source>
        <dbReference type="Proteomes" id="UP000596311"/>
    </source>
</evidence>
<reference evidence="1 2" key="1">
    <citation type="submission" date="2020-03" db="EMBL/GenBank/DDBJ databases">
        <title>Genome mining and metabolic profiling illuminate the polycyclic tetramate macrolactams from Streptomyces koyangensis SCSIO 5802.</title>
        <authorList>
            <person name="Ding W."/>
        </authorList>
    </citation>
    <scope>NUCLEOTIDE SEQUENCE [LARGE SCALE GENOMIC DNA]</scope>
    <source>
        <strain evidence="1 2">SCSIO 5802</strain>
    </source>
</reference>
<organism evidence="1 2">
    <name type="scientific">Streptomyces koyangensis</name>
    <dbReference type="NCBI Taxonomy" id="188770"/>
    <lineage>
        <taxon>Bacteria</taxon>
        <taxon>Bacillati</taxon>
        <taxon>Actinomycetota</taxon>
        <taxon>Actinomycetes</taxon>
        <taxon>Kitasatosporales</taxon>
        <taxon>Streptomycetaceae</taxon>
        <taxon>Streptomyces</taxon>
        <taxon>Streptomyces aurantiacus group</taxon>
    </lineage>
</organism>
<protein>
    <submittedName>
        <fullName evidence="1">Uncharacterized protein</fullName>
    </submittedName>
</protein>
<dbReference type="EMBL" id="CP049945">
    <property type="protein sequence ID" value="QRF02336.1"/>
    <property type="molecule type" value="Genomic_DNA"/>
</dbReference>
<keyword evidence="2" id="KW-1185">Reference proteome</keyword>
<dbReference type="InterPro" id="IPR045682">
    <property type="entry name" value="DUF6193"/>
</dbReference>
<dbReference type="RefSeq" id="WP_203214412.1">
    <property type="nucleotide sequence ID" value="NZ_CP049945.1"/>
</dbReference>